<name>A0A8T2N2P7_9TELE</name>
<dbReference type="Proteomes" id="UP000824540">
    <property type="component" value="Unassembled WGS sequence"/>
</dbReference>
<accession>A0A8T2N2P7</accession>
<proteinExistence type="predicted"/>
<organism evidence="1 2">
    <name type="scientific">Albula glossodonta</name>
    <name type="common">roundjaw bonefish</name>
    <dbReference type="NCBI Taxonomy" id="121402"/>
    <lineage>
        <taxon>Eukaryota</taxon>
        <taxon>Metazoa</taxon>
        <taxon>Chordata</taxon>
        <taxon>Craniata</taxon>
        <taxon>Vertebrata</taxon>
        <taxon>Euteleostomi</taxon>
        <taxon>Actinopterygii</taxon>
        <taxon>Neopterygii</taxon>
        <taxon>Teleostei</taxon>
        <taxon>Albuliformes</taxon>
        <taxon>Albulidae</taxon>
        <taxon>Albula</taxon>
    </lineage>
</organism>
<evidence type="ECO:0000313" key="1">
    <source>
        <dbReference type="EMBL" id="KAG9332721.1"/>
    </source>
</evidence>
<gene>
    <name evidence="1" type="ORF">JZ751_014820</name>
</gene>
<dbReference type="AlphaFoldDB" id="A0A8T2N2P7"/>
<protein>
    <submittedName>
        <fullName evidence="1">Uncharacterized protein</fullName>
    </submittedName>
</protein>
<sequence>MAACFEDLSLPGTCRNRTACLPMGAAKELGVTDLTLPLMGAAGVELQFGPVDEGGGYMVLWGGGNWVGIFGMAIEWRKLAQIGNAMLNLHGPLFLKMKTLSKVMFPRRLLEEGASGHSG</sequence>
<keyword evidence="2" id="KW-1185">Reference proteome</keyword>
<dbReference type="EMBL" id="JAFBMS010000237">
    <property type="protein sequence ID" value="KAG9332721.1"/>
    <property type="molecule type" value="Genomic_DNA"/>
</dbReference>
<evidence type="ECO:0000313" key="2">
    <source>
        <dbReference type="Proteomes" id="UP000824540"/>
    </source>
</evidence>
<comment type="caution">
    <text evidence="1">The sequence shown here is derived from an EMBL/GenBank/DDBJ whole genome shotgun (WGS) entry which is preliminary data.</text>
</comment>
<reference evidence="1" key="1">
    <citation type="thesis" date="2021" institute="BYU ScholarsArchive" country="Provo, UT, USA">
        <title>Applications of and Algorithms for Genome Assembly and Genomic Analyses with an Emphasis on Marine Teleosts.</title>
        <authorList>
            <person name="Pickett B.D."/>
        </authorList>
    </citation>
    <scope>NUCLEOTIDE SEQUENCE</scope>
    <source>
        <strain evidence="1">HI-2016</strain>
    </source>
</reference>